<keyword evidence="1" id="KW-0853">WD repeat</keyword>
<dbReference type="SUPFAM" id="SSF50998">
    <property type="entry name" value="Quinoprotein alcohol dehydrogenase-like"/>
    <property type="match status" value="1"/>
</dbReference>
<sequence length="228" mass="25513">MVRIEAAFSRSDNCRAVDTHIHTASSKHPGPEGIQILKRGETPITVQDIEQVIQYLLSESIEPETLTMELTEPAVTVMMVRGRLEADHDDVWVEFALEAWNTRSMKPMEAGECVRTLTGHESVVHGAAATPDGSIATTSYDGTVKLWDSATGQCISRESCVKLFIPPRPDRTSAQPRPAGRFERQGNGVHRIVIEGIDWLSEPRQVTELKRMRRCGELCKYLWLSMVI</sequence>
<evidence type="ECO:0000256" key="1">
    <source>
        <dbReference type="PROSITE-ProRule" id="PRU00221"/>
    </source>
</evidence>
<name>A0A8J6BB73_9EUKA</name>
<dbReference type="OrthoDB" id="674604at2759"/>
<dbReference type="PROSITE" id="PS50082">
    <property type="entry name" value="WD_REPEATS_2"/>
    <property type="match status" value="1"/>
</dbReference>
<organism evidence="2 3">
    <name type="scientific">Carpediemonas membranifera</name>
    <dbReference type="NCBI Taxonomy" id="201153"/>
    <lineage>
        <taxon>Eukaryota</taxon>
        <taxon>Metamonada</taxon>
        <taxon>Carpediemonas-like organisms</taxon>
        <taxon>Carpediemonas</taxon>
    </lineage>
</organism>
<dbReference type="EMBL" id="JAHDYR010000021">
    <property type="protein sequence ID" value="KAG9393717.1"/>
    <property type="molecule type" value="Genomic_DNA"/>
</dbReference>
<dbReference type="Gene3D" id="2.130.10.10">
    <property type="entry name" value="YVTN repeat-like/Quinoprotein amine dehydrogenase"/>
    <property type="match status" value="1"/>
</dbReference>
<reference evidence="2" key="1">
    <citation type="submission" date="2021-05" db="EMBL/GenBank/DDBJ databases">
        <title>A free-living protist that lacks canonical eukaryotic 1 DNA replication and segregation systems.</title>
        <authorList>
            <person name="Salas-Leiva D.E."/>
            <person name="Tromer E.C."/>
            <person name="Curtis B.A."/>
            <person name="Jerlstrom-Hultqvist J."/>
            <person name="Kolisko M."/>
            <person name="Yi Z."/>
            <person name="Salas-Leiva J.S."/>
            <person name="Gallot-Lavallee L."/>
            <person name="Kops G.J.P.L."/>
            <person name="Archibald J.M."/>
            <person name="Simpson A.G.B."/>
            <person name="Roger A.J."/>
        </authorList>
    </citation>
    <scope>NUCLEOTIDE SEQUENCE</scope>
    <source>
        <strain evidence="2">BICM</strain>
    </source>
</reference>
<evidence type="ECO:0000313" key="3">
    <source>
        <dbReference type="Proteomes" id="UP000717585"/>
    </source>
</evidence>
<protein>
    <submittedName>
        <fullName evidence="2">WD domain, G-beta repeat</fullName>
    </submittedName>
</protein>
<dbReference type="SMART" id="SM00320">
    <property type="entry name" value="WD40"/>
    <property type="match status" value="1"/>
</dbReference>
<accession>A0A8J6BB73</accession>
<feature type="repeat" description="WD" evidence="1">
    <location>
        <begin position="117"/>
        <end position="157"/>
    </location>
</feature>
<gene>
    <name evidence="2" type="ORF">J8273_4836</name>
</gene>
<proteinExistence type="predicted"/>
<dbReference type="Pfam" id="PF00400">
    <property type="entry name" value="WD40"/>
    <property type="match status" value="1"/>
</dbReference>
<evidence type="ECO:0000313" key="2">
    <source>
        <dbReference type="EMBL" id="KAG9393717.1"/>
    </source>
</evidence>
<keyword evidence="3" id="KW-1185">Reference proteome</keyword>
<dbReference type="AlphaFoldDB" id="A0A8J6BB73"/>
<dbReference type="Proteomes" id="UP000717585">
    <property type="component" value="Unassembled WGS sequence"/>
</dbReference>
<dbReference type="PROSITE" id="PS50294">
    <property type="entry name" value="WD_REPEATS_REGION"/>
    <property type="match status" value="1"/>
</dbReference>
<comment type="caution">
    <text evidence="2">The sequence shown here is derived from an EMBL/GenBank/DDBJ whole genome shotgun (WGS) entry which is preliminary data.</text>
</comment>
<dbReference type="InterPro" id="IPR015943">
    <property type="entry name" value="WD40/YVTN_repeat-like_dom_sf"/>
</dbReference>
<dbReference type="InterPro" id="IPR011047">
    <property type="entry name" value="Quinoprotein_ADH-like_sf"/>
</dbReference>
<dbReference type="InterPro" id="IPR001680">
    <property type="entry name" value="WD40_rpt"/>
</dbReference>